<evidence type="ECO:0000256" key="10">
    <source>
        <dbReference type="PROSITE-ProRule" id="PRU00284"/>
    </source>
</evidence>
<feature type="domain" description="HAMP" evidence="14">
    <location>
        <begin position="212"/>
        <end position="264"/>
    </location>
</feature>
<dbReference type="PROSITE" id="PS50111">
    <property type="entry name" value="CHEMOTAXIS_TRANSDUC_2"/>
    <property type="match status" value="1"/>
</dbReference>
<dbReference type="KEGG" id="ppx:T1E_3202"/>
<comment type="similarity">
    <text evidence="9">Belongs to the methyl-accepting chemotaxis (MCP) protein family.</text>
</comment>
<dbReference type="Gene3D" id="1.10.287.950">
    <property type="entry name" value="Methyl-accepting chemotaxis protein"/>
    <property type="match status" value="1"/>
</dbReference>
<evidence type="ECO:0000256" key="12">
    <source>
        <dbReference type="SAM" id="Phobius"/>
    </source>
</evidence>
<dbReference type="SMART" id="SM00283">
    <property type="entry name" value="MA"/>
    <property type="match status" value="1"/>
</dbReference>
<keyword evidence="6 12" id="KW-1133">Transmembrane helix</keyword>
<evidence type="ECO:0000259" key="13">
    <source>
        <dbReference type="PROSITE" id="PS50111"/>
    </source>
</evidence>
<keyword evidence="2" id="KW-1003">Cell membrane</keyword>
<dbReference type="Pfam" id="PF12729">
    <property type="entry name" value="4HB_MCP_1"/>
    <property type="match status" value="1"/>
</dbReference>
<dbReference type="PANTHER" id="PTHR32089">
    <property type="entry name" value="METHYL-ACCEPTING CHEMOTAXIS PROTEIN MCPB"/>
    <property type="match status" value="1"/>
</dbReference>
<dbReference type="AlphaFoldDB" id="I7CB16"/>
<evidence type="ECO:0000256" key="1">
    <source>
        <dbReference type="ARBA" id="ARBA00004651"/>
    </source>
</evidence>
<evidence type="ECO:0000259" key="14">
    <source>
        <dbReference type="PROSITE" id="PS50885"/>
    </source>
</evidence>
<protein>
    <submittedName>
        <fullName evidence="15">Methyl-accepting chemotaxis sensory transducer</fullName>
    </submittedName>
</protein>
<dbReference type="HOGENOM" id="CLU_000445_107_27_6"/>
<keyword evidence="4" id="KW-0145">Chemotaxis</keyword>
<organism evidence="15 16">
    <name type="scientific">Pseudomonas putida (strain DOT-T1E)</name>
    <dbReference type="NCBI Taxonomy" id="1196325"/>
    <lineage>
        <taxon>Bacteria</taxon>
        <taxon>Pseudomonadati</taxon>
        <taxon>Pseudomonadota</taxon>
        <taxon>Gammaproteobacteria</taxon>
        <taxon>Pseudomonadales</taxon>
        <taxon>Pseudomonadaceae</taxon>
        <taxon>Pseudomonas</taxon>
    </lineage>
</organism>
<proteinExistence type="inferred from homology"/>
<comment type="subcellular location">
    <subcellularLocation>
        <location evidence="1">Cell membrane</location>
        <topology evidence="1">Multi-pass membrane protein</topology>
    </subcellularLocation>
</comment>
<evidence type="ECO:0000256" key="9">
    <source>
        <dbReference type="ARBA" id="ARBA00029447"/>
    </source>
</evidence>
<keyword evidence="3" id="KW-0488">Methylation</keyword>
<dbReference type="PANTHER" id="PTHR32089:SF120">
    <property type="entry name" value="METHYL-ACCEPTING CHEMOTAXIS PROTEIN TLPQ"/>
    <property type="match status" value="1"/>
</dbReference>
<dbReference type="GO" id="GO:0005886">
    <property type="term" value="C:plasma membrane"/>
    <property type="evidence" value="ECO:0007669"/>
    <property type="project" value="UniProtKB-SubCell"/>
</dbReference>
<dbReference type="InterPro" id="IPR024478">
    <property type="entry name" value="HlyB_4HB_MCP"/>
</dbReference>
<dbReference type="GO" id="GO:0007165">
    <property type="term" value="P:signal transduction"/>
    <property type="evidence" value="ECO:0007669"/>
    <property type="project" value="UniProtKB-KW"/>
</dbReference>
<dbReference type="FunFam" id="1.10.287.950:FF:000001">
    <property type="entry name" value="Methyl-accepting chemotaxis sensory transducer"/>
    <property type="match status" value="1"/>
</dbReference>
<evidence type="ECO:0000313" key="15">
    <source>
        <dbReference type="EMBL" id="AFO49039.1"/>
    </source>
</evidence>
<dbReference type="CDD" id="cd06225">
    <property type="entry name" value="HAMP"/>
    <property type="match status" value="1"/>
</dbReference>
<keyword evidence="8 10" id="KW-0807">Transducer</keyword>
<dbReference type="GO" id="GO:0006935">
    <property type="term" value="P:chemotaxis"/>
    <property type="evidence" value="ECO:0007669"/>
    <property type="project" value="UniProtKB-KW"/>
</dbReference>
<dbReference type="Proteomes" id="UP000006503">
    <property type="component" value="Chromosome"/>
</dbReference>
<keyword evidence="7 12" id="KW-0472">Membrane</keyword>
<evidence type="ECO:0000256" key="11">
    <source>
        <dbReference type="SAM" id="Coils"/>
    </source>
</evidence>
<gene>
    <name evidence="15" type="ordered locus">T1E_3202</name>
</gene>
<evidence type="ECO:0000313" key="16">
    <source>
        <dbReference type="Proteomes" id="UP000006503"/>
    </source>
</evidence>
<dbReference type="PATRIC" id="fig|1196325.3.peg.3168"/>
<keyword evidence="11" id="KW-0175">Coiled coil</keyword>
<sequence>MNLNNVKIGTRSILLFSIVAALVALMGGISLYQSKNMNDASDEIKTVWMPGLFELSEIGTDIGRGRALTLRAFLLKNQEDKALTLSKLAEIKASIPEALNRYRKTIKSNEETKAFDDFEKHYLRYQDLQDNIVKNIIKNDSVEVEKLINGPLIEYAESMISALKKVSMLNSEGANAAAAASDDAYTENIIAILATITTILLTMVALATYFTKSIVKPLSDAVSIAHQIASGNLCQTIRISGKDETSALLTSLSQMQHELKNTISQIASYSDQLASASEELQAVTEDANKGLHQQNVEIDQAATAVNEMTAAVEEVARNANSTAEASKETESATKSGSLQIDQALSLIELLAGDVTTTSQEVELLSSNIEDINKVLEVIGSIAQQTNLLALNAAIEAARAGEAGRGFAVVADEVRALAHRTQQSTEEIGEMINTILSGTSRVVSAMSTSEKRTHETLIAAKAGGDALREIYESIMGINERNLIIATASEQQAQVAREVDRNIVNIRDLATLNSAGSNQTSASSQDLSKLAVQLNSMVLKFKI</sequence>
<evidence type="ECO:0000256" key="2">
    <source>
        <dbReference type="ARBA" id="ARBA00022475"/>
    </source>
</evidence>
<evidence type="ECO:0000256" key="6">
    <source>
        <dbReference type="ARBA" id="ARBA00022989"/>
    </source>
</evidence>
<evidence type="ECO:0000256" key="3">
    <source>
        <dbReference type="ARBA" id="ARBA00022481"/>
    </source>
</evidence>
<dbReference type="EMBL" id="CP003734">
    <property type="protein sequence ID" value="AFO49039.1"/>
    <property type="molecule type" value="Genomic_DNA"/>
</dbReference>
<accession>I7CB16</accession>
<dbReference type="GO" id="GO:0004888">
    <property type="term" value="F:transmembrane signaling receptor activity"/>
    <property type="evidence" value="ECO:0007669"/>
    <property type="project" value="InterPro"/>
</dbReference>
<feature type="domain" description="Methyl-accepting transducer" evidence="13">
    <location>
        <begin position="269"/>
        <end position="505"/>
    </location>
</feature>
<feature type="transmembrane region" description="Helical" evidence="12">
    <location>
        <begin position="189"/>
        <end position="210"/>
    </location>
</feature>
<dbReference type="Pfam" id="PF00672">
    <property type="entry name" value="HAMP"/>
    <property type="match status" value="1"/>
</dbReference>
<reference evidence="16" key="1">
    <citation type="journal article" date="2013" name="Microb. Biotechnol.">
        <title>Metabolic potential of the organic-solvent tolerant Pseudomonas putida DOT-T1E deduced from its annotated genome.</title>
        <authorList>
            <person name="Udaondo Z."/>
            <person name="Molina L."/>
            <person name="Daniels C."/>
            <person name="Gomez M.J."/>
            <person name="Molina-Henares M.A."/>
            <person name="Matilla M.A."/>
            <person name="Roca A."/>
            <person name="Fernandez M."/>
            <person name="Duque E."/>
            <person name="Segura A."/>
            <person name="Ramos J.L."/>
        </authorList>
    </citation>
    <scope>NUCLEOTIDE SEQUENCE [LARGE SCALE GENOMIC DNA]</scope>
    <source>
        <strain evidence="16">DOT-T1E</strain>
    </source>
</reference>
<dbReference type="PRINTS" id="PR00260">
    <property type="entry name" value="CHEMTRNSDUCR"/>
</dbReference>
<dbReference type="RefSeq" id="WP_014860740.1">
    <property type="nucleotide sequence ID" value="NC_018220.1"/>
</dbReference>
<keyword evidence="5 12" id="KW-0812">Transmembrane</keyword>
<name>I7CB16_PSEPT</name>
<dbReference type="SUPFAM" id="SSF58104">
    <property type="entry name" value="Methyl-accepting chemotaxis protein (MCP) signaling domain"/>
    <property type="match status" value="1"/>
</dbReference>
<dbReference type="InterPro" id="IPR003660">
    <property type="entry name" value="HAMP_dom"/>
</dbReference>
<feature type="coiled-coil region" evidence="11">
    <location>
        <begin position="252"/>
        <end position="286"/>
    </location>
</feature>
<feature type="transmembrane region" description="Helical" evidence="12">
    <location>
        <begin position="12"/>
        <end position="32"/>
    </location>
</feature>
<dbReference type="InterPro" id="IPR004089">
    <property type="entry name" value="MCPsignal_dom"/>
</dbReference>
<evidence type="ECO:0000256" key="7">
    <source>
        <dbReference type="ARBA" id="ARBA00023136"/>
    </source>
</evidence>
<dbReference type="PROSITE" id="PS50885">
    <property type="entry name" value="HAMP"/>
    <property type="match status" value="1"/>
</dbReference>
<evidence type="ECO:0000256" key="5">
    <source>
        <dbReference type="ARBA" id="ARBA00022692"/>
    </source>
</evidence>
<evidence type="ECO:0000256" key="4">
    <source>
        <dbReference type="ARBA" id="ARBA00022500"/>
    </source>
</evidence>
<dbReference type="Pfam" id="PF00015">
    <property type="entry name" value="MCPsignal"/>
    <property type="match status" value="1"/>
</dbReference>
<dbReference type="InterPro" id="IPR004090">
    <property type="entry name" value="Chemotax_Me-accpt_rcpt"/>
</dbReference>
<dbReference type="SMART" id="SM00304">
    <property type="entry name" value="HAMP"/>
    <property type="match status" value="1"/>
</dbReference>
<dbReference type="CDD" id="cd11386">
    <property type="entry name" value="MCP_signal"/>
    <property type="match status" value="1"/>
</dbReference>
<evidence type="ECO:0000256" key="8">
    <source>
        <dbReference type="ARBA" id="ARBA00023224"/>
    </source>
</evidence>